<dbReference type="PROSITE" id="PS51733">
    <property type="entry name" value="BPL_LPL_CATALYTIC"/>
    <property type="match status" value="1"/>
</dbReference>
<dbReference type="SUPFAM" id="SSF50037">
    <property type="entry name" value="C-terminal domain of transcriptional repressors"/>
    <property type="match status" value="1"/>
</dbReference>
<accession>A0A210S0D6</accession>
<dbReference type="PANTHER" id="PTHR12835:SF5">
    <property type="entry name" value="BIOTIN--PROTEIN LIGASE"/>
    <property type="match status" value="1"/>
</dbReference>
<evidence type="ECO:0000259" key="7">
    <source>
        <dbReference type="PROSITE" id="PS51733"/>
    </source>
</evidence>
<evidence type="ECO:0000313" key="8">
    <source>
        <dbReference type="EMBL" id="OWF66647.1"/>
    </source>
</evidence>
<evidence type="ECO:0000256" key="4">
    <source>
        <dbReference type="ARBA" id="ARBA00023267"/>
    </source>
</evidence>
<gene>
    <name evidence="8" type="ORF">B6A14_01300</name>
</gene>
<dbReference type="PANTHER" id="PTHR12835">
    <property type="entry name" value="BIOTIN PROTEIN LIGASE"/>
    <property type="match status" value="1"/>
</dbReference>
<dbReference type="InterPro" id="IPR004143">
    <property type="entry name" value="BPL_LPL_catalytic"/>
</dbReference>
<evidence type="ECO:0000256" key="5">
    <source>
        <dbReference type="ARBA" id="ARBA00024227"/>
    </source>
</evidence>
<dbReference type="NCBIfam" id="TIGR00121">
    <property type="entry name" value="birA_ligase"/>
    <property type="match status" value="1"/>
</dbReference>
<keyword evidence="9" id="KW-1185">Reference proteome</keyword>
<dbReference type="OrthoDB" id="9807064at2"/>
<comment type="caution">
    <text evidence="8">The sequence shown here is derived from an EMBL/GenBank/DDBJ whole genome shotgun (WGS) entry which is preliminary data.</text>
</comment>
<dbReference type="Gene3D" id="2.30.30.100">
    <property type="match status" value="1"/>
</dbReference>
<dbReference type="CDD" id="cd16442">
    <property type="entry name" value="BPL"/>
    <property type="match status" value="1"/>
</dbReference>
<evidence type="ECO:0000313" key="9">
    <source>
        <dbReference type="Proteomes" id="UP000196880"/>
    </source>
</evidence>
<dbReference type="SUPFAM" id="SSF55681">
    <property type="entry name" value="Class II aaRS and biotin synthetases"/>
    <property type="match status" value="1"/>
</dbReference>
<dbReference type="Gene3D" id="3.30.930.10">
    <property type="entry name" value="Bira Bifunctional Protein, Domain 2"/>
    <property type="match status" value="1"/>
</dbReference>
<reference evidence="8 9" key="1">
    <citation type="submission" date="2017-03" db="EMBL/GenBank/DDBJ databases">
        <title>New species Polynucleobacter sp. MWH-EgelM1-30-B4.</title>
        <authorList>
            <person name="Hahn M.W."/>
        </authorList>
    </citation>
    <scope>NUCLEOTIDE SEQUENCE [LARGE SCALE GENOMIC DNA]</scope>
    <source>
        <strain evidence="8 9">MWH-EgelM1-30-B4</strain>
    </source>
</reference>
<protein>
    <recommendedName>
        <fullName evidence="5">biotin--[biotin carboxyl-carrier protein] ligase</fullName>
        <ecNumber evidence="5">6.3.4.15</ecNumber>
    </recommendedName>
</protein>
<dbReference type="GO" id="GO:0005524">
    <property type="term" value="F:ATP binding"/>
    <property type="evidence" value="ECO:0007669"/>
    <property type="project" value="UniProtKB-KW"/>
</dbReference>
<evidence type="ECO:0000256" key="3">
    <source>
        <dbReference type="ARBA" id="ARBA00022840"/>
    </source>
</evidence>
<evidence type="ECO:0000256" key="6">
    <source>
        <dbReference type="ARBA" id="ARBA00047846"/>
    </source>
</evidence>
<dbReference type="GO" id="GO:0004077">
    <property type="term" value="F:biotin--[biotin carboxyl-carrier protein] ligase activity"/>
    <property type="evidence" value="ECO:0007669"/>
    <property type="project" value="UniProtKB-EC"/>
</dbReference>
<feature type="domain" description="BPL/LPL catalytic" evidence="7">
    <location>
        <begin position="8"/>
        <end position="199"/>
    </location>
</feature>
<dbReference type="InterPro" id="IPR004408">
    <property type="entry name" value="Biotin_CoA_COase_ligase"/>
</dbReference>
<dbReference type="Pfam" id="PF03099">
    <property type="entry name" value="BPL_LplA_LipB"/>
    <property type="match status" value="1"/>
</dbReference>
<dbReference type="EMBL" id="NAIA01000001">
    <property type="protein sequence ID" value="OWF66647.1"/>
    <property type="molecule type" value="Genomic_DNA"/>
</dbReference>
<comment type="catalytic activity">
    <reaction evidence="6">
        <text>biotin + L-lysyl-[protein] + ATP = N(6)-biotinyl-L-lysyl-[protein] + AMP + diphosphate + H(+)</text>
        <dbReference type="Rhea" id="RHEA:11756"/>
        <dbReference type="Rhea" id="RHEA-COMP:9752"/>
        <dbReference type="Rhea" id="RHEA-COMP:10505"/>
        <dbReference type="ChEBI" id="CHEBI:15378"/>
        <dbReference type="ChEBI" id="CHEBI:29969"/>
        <dbReference type="ChEBI" id="CHEBI:30616"/>
        <dbReference type="ChEBI" id="CHEBI:33019"/>
        <dbReference type="ChEBI" id="CHEBI:57586"/>
        <dbReference type="ChEBI" id="CHEBI:83144"/>
        <dbReference type="ChEBI" id="CHEBI:456215"/>
        <dbReference type="EC" id="6.3.4.15"/>
    </reaction>
</comment>
<proteinExistence type="predicted"/>
<evidence type="ECO:0000256" key="2">
    <source>
        <dbReference type="ARBA" id="ARBA00022741"/>
    </source>
</evidence>
<keyword evidence="1 8" id="KW-0436">Ligase</keyword>
<name>A0A210S0D6_9BURK</name>
<dbReference type="RefSeq" id="WP_087908670.1">
    <property type="nucleotide sequence ID" value="NZ_NAIA01000001.1"/>
</dbReference>
<dbReference type="AlphaFoldDB" id="A0A210S0D6"/>
<dbReference type="InterPro" id="IPR003142">
    <property type="entry name" value="BPL_C"/>
</dbReference>
<keyword evidence="2" id="KW-0547">Nucleotide-binding</keyword>
<dbReference type="GO" id="GO:0005737">
    <property type="term" value="C:cytoplasm"/>
    <property type="evidence" value="ECO:0007669"/>
    <property type="project" value="TreeGrafter"/>
</dbReference>
<keyword evidence="4" id="KW-0092">Biotin</keyword>
<dbReference type="InterPro" id="IPR045864">
    <property type="entry name" value="aa-tRNA-synth_II/BPL/LPL"/>
</dbReference>
<dbReference type="Pfam" id="PF02237">
    <property type="entry name" value="BPL_C"/>
    <property type="match status" value="1"/>
</dbReference>
<organism evidence="8 9">
    <name type="scientific">Polynucleobacter hirudinilacicola</name>
    <dbReference type="NCBI Taxonomy" id="1743166"/>
    <lineage>
        <taxon>Bacteria</taxon>
        <taxon>Pseudomonadati</taxon>
        <taxon>Pseudomonadota</taxon>
        <taxon>Betaproteobacteria</taxon>
        <taxon>Burkholderiales</taxon>
        <taxon>Burkholderiaceae</taxon>
        <taxon>Polynucleobacter</taxon>
    </lineage>
</organism>
<keyword evidence="3" id="KW-0067">ATP-binding</keyword>
<sequence length="266" mass="28757">MTANCILERVAETQSTNDDLLERWRAGELIDPIARIALKQTAGKGRAGRAWLANPEDSISFSLAFPFKRKPAELTGLSLLVGLAVISGIAQAYDLSEATLHQAGLRLKWPNDLLLNNAKLGGILIEGGQAKSGDPTWMIIGIGMNLRNANAIAASLGNQADLKIGALDQLLPSQATSPDMEYLWLKLLVSLEYHLGEFDQHGFGAYQESWKRWDAYLDQAVCISGAGKEPIYGIAQGIDQAGALLLQQNNKTIAIHAGDVSLRVQL</sequence>
<evidence type="ECO:0000256" key="1">
    <source>
        <dbReference type="ARBA" id="ARBA00022598"/>
    </source>
</evidence>
<dbReference type="InterPro" id="IPR008988">
    <property type="entry name" value="Transcriptional_repressor_C"/>
</dbReference>
<dbReference type="Proteomes" id="UP000196880">
    <property type="component" value="Unassembled WGS sequence"/>
</dbReference>
<dbReference type="EC" id="6.3.4.15" evidence="5"/>